<dbReference type="PROSITE" id="PS50895">
    <property type="entry name" value="SURF1"/>
    <property type="match status" value="1"/>
</dbReference>
<evidence type="ECO:0000256" key="4">
    <source>
        <dbReference type="ARBA" id="ARBA00022989"/>
    </source>
</evidence>
<comment type="subcellular location">
    <subcellularLocation>
        <location evidence="6">Cell membrane</location>
        <topology evidence="6">Multi-pass membrane protein</topology>
    </subcellularLocation>
    <subcellularLocation>
        <location evidence="1">Membrane</location>
    </subcellularLocation>
</comment>
<evidence type="ECO:0000256" key="5">
    <source>
        <dbReference type="ARBA" id="ARBA00023136"/>
    </source>
</evidence>
<organism evidence="8 9">
    <name type="scientific">Bradyrhizobium diazoefficiens (strain JCM 10833 / BCRC 13528 / IAM 13628 / NBRC 14792 / USDA 110)</name>
    <dbReference type="NCBI Taxonomy" id="224911"/>
    <lineage>
        <taxon>Bacteria</taxon>
        <taxon>Pseudomonadati</taxon>
        <taxon>Pseudomonadota</taxon>
        <taxon>Alphaproteobacteria</taxon>
        <taxon>Hyphomicrobiales</taxon>
        <taxon>Nitrobacteraceae</taxon>
        <taxon>Bradyrhizobium</taxon>
    </lineage>
</organism>
<keyword evidence="6" id="KW-1003">Cell membrane</keyword>
<protein>
    <recommendedName>
        <fullName evidence="6">SURF1-like protein</fullName>
    </recommendedName>
</protein>
<dbReference type="InterPro" id="IPR002994">
    <property type="entry name" value="Surf1/Shy1"/>
</dbReference>
<feature type="transmembrane region" description="Helical" evidence="6">
    <location>
        <begin position="281"/>
        <end position="302"/>
    </location>
</feature>
<proteinExistence type="inferred from homology"/>
<keyword evidence="5 6" id="KW-0472">Membrane</keyword>
<comment type="similarity">
    <text evidence="2 6">Belongs to the SURF1 family.</text>
</comment>
<dbReference type="EMBL" id="BA000040">
    <property type="protein sequence ID" value="BAC46442.1"/>
    <property type="molecule type" value="Genomic_DNA"/>
</dbReference>
<keyword evidence="9" id="KW-1185">Reference proteome</keyword>
<gene>
    <name evidence="8" type="primary">shb1</name>
</gene>
<feature type="transmembrane region" description="Helical" evidence="6">
    <location>
        <begin position="68"/>
        <end position="88"/>
    </location>
</feature>
<evidence type="ECO:0000256" key="3">
    <source>
        <dbReference type="ARBA" id="ARBA00022692"/>
    </source>
</evidence>
<dbReference type="InParanoid" id="H7C7X7"/>
<dbReference type="PROSITE" id="PS51257">
    <property type="entry name" value="PROKAR_LIPOPROTEIN"/>
    <property type="match status" value="1"/>
</dbReference>
<dbReference type="Proteomes" id="UP000002526">
    <property type="component" value="Chromosome"/>
</dbReference>
<reference evidence="9" key="1">
    <citation type="journal article" date="2002" name="DNA Res.">
        <title>Complete genomic sequence of nitrogen-fixing symbiotic bacterium Bradyrhizobium japonicum USDA110.</title>
        <authorList>
            <person name="Kaneko T."/>
            <person name="Nakamura Y."/>
            <person name="Sato S."/>
            <person name="Minamisawa K."/>
            <person name="Uchiumi T."/>
            <person name="Sasamoto S."/>
            <person name="Watanabe A."/>
            <person name="Idesawa K."/>
            <person name="Iriguchi M."/>
            <person name="Kawashima K."/>
            <person name="Kohara M."/>
            <person name="Matsumoto M."/>
            <person name="Shimpo S."/>
            <person name="Tsuruoka H."/>
            <person name="Wada T."/>
            <person name="Yamada M."/>
            <person name="Tabata S."/>
        </authorList>
    </citation>
    <scope>NUCLEOTIDE SEQUENCE [LARGE SCALE GENOMIC DNA]</scope>
    <source>
        <strain evidence="9">JCM 10833 / BCRC 13528 / IAM 13628 / NBRC 14792 / USDA 110</strain>
    </source>
</reference>
<dbReference type="CDD" id="cd06662">
    <property type="entry name" value="SURF1"/>
    <property type="match status" value="1"/>
</dbReference>
<dbReference type="EnsemblBacteria" id="BAC46442">
    <property type="protein sequence ID" value="BAC46442"/>
    <property type="gene ID" value="BAC46442"/>
</dbReference>
<sequence>MRADRRGQVPAAVLAACRAVAAADPRHHALATARDEVAADRAAIPPQGSAGPAGRPREMNETARKPRVAGFALFTLLLTAAFVALGVWQLQRRTAKHELIAALTERLAAAPIALPPPAQWAALNPARDEFRRVSFTATFAASPDAMVYSSGSAVRKDASGPGTWAFLPARLPSGEMVVIDAGFVENTMQDRSVEDRAVKKLVTGQPVALTGYLRFPEPPGWLTPAESRDKRLWFVRDHVAIASALGWGTVAPFYIDLEQPAPANGIPRPGPLDVHLKDDHLQYAVTWFALAGAVLIAFGVWVRGRRSS</sequence>
<dbReference type="PANTHER" id="PTHR23427">
    <property type="entry name" value="SURFEIT LOCUS PROTEIN"/>
    <property type="match status" value="1"/>
</dbReference>
<evidence type="ECO:0000256" key="6">
    <source>
        <dbReference type="RuleBase" id="RU363076"/>
    </source>
</evidence>
<evidence type="ECO:0000313" key="9">
    <source>
        <dbReference type="Proteomes" id="UP000002526"/>
    </source>
</evidence>
<dbReference type="PANTHER" id="PTHR23427:SF2">
    <property type="entry name" value="SURFEIT LOCUS PROTEIN 1"/>
    <property type="match status" value="1"/>
</dbReference>
<feature type="region of interest" description="Disordered" evidence="7">
    <location>
        <begin position="35"/>
        <end position="61"/>
    </location>
</feature>
<dbReference type="STRING" id="224911.AAV28_02770"/>
<dbReference type="HOGENOM" id="CLU_047737_4_1_5"/>
<dbReference type="OrthoDB" id="6079986at2"/>
<name>H7C7X7_BRADU</name>
<dbReference type="InterPro" id="IPR045214">
    <property type="entry name" value="Surf1/Surf4"/>
</dbReference>
<evidence type="ECO:0000313" key="8">
    <source>
        <dbReference type="EMBL" id="BAC46442.1"/>
    </source>
</evidence>
<accession>H7C7X7</accession>
<evidence type="ECO:0000256" key="2">
    <source>
        <dbReference type="ARBA" id="ARBA00007165"/>
    </source>
</evidence>
<dbReference type="AlphaFoldDB" id="H7C7X7"/>
<dbReference type="PhylomeDB" id="H7C7X7"/>
<keyword evidence="3 6" id="KW-0812">Transmembrane</keyword>
<dbReference type="GO" id="GO:0005886">
    <property type="term" value="C:plasma membrane"/>
    <property type="evidence" value="ECO:0007669"/>
    <property type="project" value="UniProtKB-SubCell"/>
</dbReference>
<evidence type="ECO:0000256" key="1">
    <source>
        <dbReference type="ARBA" id="ARBA00004370"/>
    </source>
</evidence>
<dbReference type="eggNOG" id="COG3346">
    <property type="taxonomic scope" value="Bacteria"/>
</dbReference>
<evidence type="ECO:0000256" key="7">
    <source>
        <dbReference type="SAM" id="MobiDB-lite"/>
    </source>
</evidence>
<keyword evidence="4 6" id="KW-1133">Transmembrane helix</keyword>
<dbReference type="Pfam" id="PF02104">
    <property type="entry name" value="SURF1"/>
    <property type="match status" value="1"/>
</dbReference>
<dbReference type="PATRIC" id="fig|224911.5.peg.1217"/>
<dbReference type="KEGG" id="bja:blr1177"/>